<dbReference type="PANTHER" id="PTHR35569:SF1">
    <property type="entry name" value="CYANAMIDE HYDRATASE DDI2-RELATED"/>
    <property type="match status" value="1"/>
</dbReference>
<organism evidence="2 3">
    <name type="scientific">Melanomma pulvis-pyrius CBS 109.77</name>
    <dbReference type="NCBI Taxonomy" id="1314802"/>
    <lineage>
        <taxon>Eukaryota</taxon>
        <taxon>Fungi</taxon>
        <taxon>Dikarya</taxon>
        <taxon>Ascomycota</taxon>
        <taxon>Pezizomycotina</taxon>
        <taxon>Dothideomycetes</taxon>
        <taxon>Pleosporomycetidae</taxon>
        <taxon>Pleosporales</taxon>
        <taxon>Melanommataceae</taxon>
        <taxon>Melanomma</taxon>
    </lineage>
</organism>
<dbReference type="Proteomes" id="UP000799757">
    <property type="component" value="Unassembled WGS sequence"/>
</dbReference>
<dbReference type="CDD" id="cd00077">
    <property type="entry name" value="HDc"/>
    <property type="match status" value="1"/>
</dbReference>
<proteinExistence type="predicted"/>
<accession>A0A6A6XRG8</accession>
<evidence type="ECO:0000259" key="1">
    <source>
        <dbReference type="SMART" id="SM00471"/>
    </source>
</evidence>
<dbReference type="InterPro" id="IPR006674">
    <property type="entry name" value="HD_domain"/>
</dbReference>
<name>A0A6A6XRG8_9PLEO</name>
<protein>
    <recommendedName>
        <fullName evidence="1">HD/PDEase domain-containing protein</fullName>
    </recommendedName>
</protein>
<dbReference type="Gene3D" id="1.10.3210.10">
    <property type="entry name" value="Hypothetical protein af1432"/>
    <property type="match status" value="1"/>
</dbReference>
<dbReference type="Pfam" id="PF01966">
    <property type="entry name" value="HD"/>
    <property type="match status" value="1"/>
</dbReference>
<dbReference type="EMBL" id="MU001772">
    <property type="protein sequence ID" value="KAF2799022.1"/>
    <property type="molecule type" value="Genomic_DNA"/>
</dbReference>
<reference evidence="2" key="1">
    <citation type="journal article" date="2020" name="Stud. Mycol.">
        <title>101 Dothideomycetes genomes: a test case for predicting lifestyles and emergence of pathogens.</title>
        <authorList>
            <person name="Haridas S."/>
            <person name="Albert R."/>
            <person name="Binder M."/>
            <person name="Bloem J."/>
            <person name="Labutti K."/>
            <person name="Salamov A."/>
            <person name="Andreopoulos B."/>
            <person name="Baker S."/>
            <person name="Barry K."/>
            <person name="Bills G."/>
            <person name="Bluhm B."/>
            <person name="Cannon C."/>
            <person name="Castanera R."/>
            <person name="Culley D."/>
            <person name="Daum C."/>
            <person name="Ezra D."/>
            <person name="Gonzalez J."/>
            <person name="Henrissat B."/>
            <person name="Kuo A."/>
            <person name="Liang C."/>
            <person name="Lipzen A."/>
            <person name="Lutzoni F."/>
            <person name="Magnuson J."/>
            <person name="Mondo S."/>
            <person name="Nolan M."/>
            <person name="Ohm R."/>
            <person name="Pangilinan J."/>
            <person name="Park H.-J."/>
            <person name="Ramirez L."/>
            <person name="Alfaro M."/>
            <person name="Sun H."/>
            <person name="Tritt A."/>
            <person name="Yoshinaga Y."/>
            <person name="Zwiers L.-H."/>
            <person name="Turgeon B."/>
            <person name="Goodwin S."/>
            <person name="Spatafora J."/>
            <person name="Crous P."/>
            <person name="Grigoriev I."/>
        </authorList>
    </citation>
    <scope>NUCLEOTIDE SEQUENCE</scope>
    <source>
        <strain evidence="2">CBS 109.77</strain>
    </source>
</reference>
<dbReference type="SUPFAM" id="SSF109604">
    <property type="entry name" value="HD-domain/PDEase-like"/>
    <property type="match status" value="1"/>
</dbReference>
<feature type="domain" description="HD/PDEase" evidence="1">
    <location>
        <begin position="42"/>
        <end position="164"/>
    </location>
</feature>
<dbReference type="OrthoDB" id="2378324at2759"/>
<evidence type="ECO:0000313" key="2">
    <source>
        <dbReference type="EMBL" id="KAF2799022.1"/>
    </source>
</evidence>
<evidence type="ECO:0000313" key="3">
    <source>
        <dbReference type="Proteomes" id="UP000799757"/>
    </source>
</evidence>
<keyword evidence="3" id="KW-1185">Reference proteome</keyword>
<gene>
    <name evidence="2" type="ORF">K505DRAFT_321462</name>
</gene>
<dbReference type="AlphaFoldDB" id="A0A6A6XRG8"/>
<dbReference type="InterPro" id="IPR003607">
    <property type="entry name" value="HD/PDEase_dom"/>
</dbReference>
<sequence length="225" mass="24356">MCPPSAFALSDADATAPVPGTETFVPSTDISRSVYKHAASLLSPAILNHSIRVYLYAKIIADHKKSAYAHDEKHDLLFAACLFHDIGTTSEYNGAQRFEVEGGDAAVKHLTGLGVSEEHAHEVWMAISLHTSAGIAERINELTTIVREAILFDFGRSQGNAEVLAKSRETFEGQFARLGIEKVLGDAVVGQAVKMPNKAPSASWPGVLYRAHLAEPEWDGINKAF</sequence>
<dbReference type="PANTHER" id="PTHR35569">
    <property type="entry name" value="CYANAMIDE HYDRATASE DDI2-RELATED"/>
    <property type="match status" value="1"/>
</dbReference>
<dbReference type="SMART" id="SM00471">
    <property type="entry name" value="HDc"/>
    <property type="match status" value="1"/>
</dbReference>